<dbReference type="FunFam" id="3.40.50.300:FF:000901">
    <property type="entry name" value="Chromosome partition protein Smc"/>
    <property type="match status" value="1"/>
</dbReference>
<keyword evidence="6 7" id="KW-0238">DNA-binding</keyword>
<dbReference type="InterPro" id="IPR011890">
    <property type="entry name" value="SMC_prok"/>
</dbReference>
<dbReference type="NCBIfam" id="TIGR02168">
    <property type="entry name" value="SMC_prok_B"/>
    <property type="match status" value="1"/>
</dbReference>
<evidence type="ECO:0000256" key="4">
    <source>
        <dbReference type="ARBA" id="ARBA00022840"/>
    </source>
</evidence>
<comment type="function">
    <text evidence="7">Required for chromosome condensation and partitioning.</text>
</comment>
<dbReference type="GO" id="GO:0005524">
    <property type="term" value="F:ATP binding"/>
    <property type="evidence" value="ECO:0007669"/>
    <property type="project" value="UniProtKB-UniRule"/>
</dbReference>
<evidence type="ECO:0000256" key="8">
    <source>
        <dbReference type="SAM" id="MobiDB-lite"/>
    </source>
</evidence>
<feature type="coiled-coil region" evidence="7">
    <location>
        <begin position="972"/>
        <end position="1041"/>
    </location>
</feature>
<dbReference type="GO" id="GO:0016887">
    <property type="term" value="F:ATP hydrolysis activity"/>
    <property type="evidence" value="ECO:0007669"/>
    <property type="project" value="InterPro"/>
</dbReference>
<evidence type="ECO:0000256" key="6">
    <source>
        <dbReference type="ARBA" id="ARBA00023125"/>
    </source>
</evidence>
<dbReference type="SMART" id="SM00968">
    <property type="entry name" value="SMC_hinge"/>
    <property type="match status" value="1"/>
</dbReference>
<feature type="region of interest" description="Disordered" evidence="8">
    <location>
        <begin position="405"/>
        <end position="427"/>
    </location>
</feature>
<evidence type="ECO:0000313" key="11">
    <source>
        <dbReference type="Proteomes" id="UP000198815"/>
    </source>
</evidence>
<dbReference type="Pfam" id="PF02463">
    <property type="entry name" value="SMC_N"/>
    <property type="match status" value="1"/>
</dbReference>
<dbReference type="InterPro" id="IPR027417">
    <property type="entry name" value="P-loop_NTPase"/>
</dbReference>
<dbReference type="HAMAP" id="MF_01894">
    <property type="entry name" value="Smc_prok"/>
    <property type="match status" value="1"/>
</dbReference>
<dbReference type="SUPFAM" id="SSF75553">
    <property type="entry name" value="Smc hinge domain"/>
    <property type="match status" value="1"/>
</dbReference>
<comment type="domain">
    <text evidence="7">Contains large globular domains required for ATP hydrolysis at each terminus and a third globular domain forming a flexible hinge near the middle of the molecule. These domains are separated by coiled-coil structures.</text>
</comment>
<feature type="binding site" evidence="7">
    <location>
        <begin position="32"/>
        <end position="39"/>
    </location>
    <ligand>
        <name>ATP</name>
        <dbReference type="ChEBI" id="CHEBI:30616"/>
    </ligand>
</feature>
<organism evidence="10 11">
    <name type="scientific">Propionibacterium cyclohexanicum</name>
    <dbReference type="NCBI Taxonomy" id="64702"/>
    <lineage>
        <taxon>Bacteria</taxon>
        <taxon>Bacillati</taxon>
        <taxon>Actinomycetota</taxon>
        <taxon>Actinomycetes</taxon>
        <taxon>Propionibacteriales</taxon>
        <taxon>Propionibacteriaceae</taxon>
        <taxon>Propionibacterium</taxon>
    </lineage>
</organism>
<keyword evidence="4 7" id="KW-0067">ATP-binding</keyword>
<feature type="coiled-coil region" evidence="7">
    <location>
        <begin position="870"/>
        <end position="904"/>
    </location>
</feature>
<protein>
    <recommendedName>
        <fullName evidence="7">Chromosome partition protein Smc</fullName>
    </recommendedName>
</protein>
<dbReference type="InterPro" id="IPR024704">
    <property type="entry name" value="SMC"/>
</dbReference>
<evidence type="ECO:0000259" key="9">
    <source>
        <dbReference type="SMART" id="SM00968"/>
    </source>
</evidence>
<reference evidence="10 11" key="1">
    <citation type="submission" date="2016-10" db="EMBL/GenBank/DDBJ databases">
        <authorList>
            <person name="de Groot N.N."/>
        </authorList>
    </citation>
    <scope>NUCLEOTIDE SEQUENCE [LARGE SCALE GENOMIC DNA]</scope>
    <source>
        <strain evidence="10 11">DSM 16859</strain>
    </source>
</reference>
<evidence type="ECO:0000256" key="3">
    <source>
        <dbReference type="ARBA" id="ARBA00022741"/>
    </source>
</evidence>
<feature type="compositionally biased region" description="Basic and acidic residues" evidence="8">
    <location>
        <begin position="266"/>
        <end position="276"/>
    </location>
</feature>
<dbReference type="FunFam" id="3.40.50.300:FF:000984">
    <property type="entry name" value="Chromosome partition protein Smc"/>
    <property type="match status" value="1"/>
</dbReference>
<dbReference type="InterPro" id="IPR010935">
    <property type="entry name" value="SMC_hinge"/>
</dbReference>
<dbReference type="OrthoDB" id="9808768at2"/>
<dbReference type="Proteomes" id="UP000198815">
    <property type="component" value="Unassembled WGS sequence"/>
</dbReference>
<sequence>MYLKSLTLRGFKSFASATTLAFEPGITAIVGPNGSGKSNIVDALAWVMGEQGAKHLRGAKMDDVIFAGTTGRAALGRAEVTLTIDNTDGALPIDYTEVTISRTLFRTGGSEYAINGHPARLLDVQELLSDTGMGREMHVIVGQGQLEQILASDPRMRRGYIEEAAGVLKHRRRREKALRKLESTGANLERLNDLIGEIRRQLKPLGRQAAVARKAGIVQAELRDARARLLADELTRETLALDSERRSEREAALAREQAQAQLDTAQRAERTAEQELARLAPQMSGAQEQWMRAATLSERNRATASVSAERMRRDAEPQRLPGRDPGELEDQAAQLARQEQTRAEEAHLARHRLEQAQADRLAAERAHELAEEQFAEQLRALADRREGRARLNGQIASLESRLAAGGDEAGRLTRRRDEAQARAAQAEASFTSLQARITELGANESELDARHEQASAAVRELEEAHGAVRSRTLEAEGRALALRARLEALELGLHSTDGASSLVSAEIEGITGELSAALAVEPGWEAALAAALGTASEALVVRDPGTAVRVVNDPAVRELGRLGLVIAQAPPMPPGPDEGRDPMTLPAGAVPLLDLVSAEPQLSGALHQLLHQVVAVEDLAMATRLISAHPQLRVVTRRGELLSRWFAAGGGEREHSSIELQADVERTRGELHEAEGEAAQLGGTAHDLDEQLARARLVADRALEQLNESDAAISSLAEQLSGLGQTARAARQEAARADEALAKAAERRVHDEQELAVVRERLKRVGEDGAFAEPDPSGRDETAVQAGRCRQAETDARLALRTAEERLAALAGRADALRRAASQERAARTQAAARAERIRREQAVARAVNTATGWLGQELARLGEAAAAQREQAEQARAGAEAALAAARTQRRECAAALEELVAQAHRGEVAHLEQRMKIEALTAKAMDELGLQADVLIAEFGPDKLVPVLVKPDGSPFEADEERPAPVPFDRERQTKRLRAAQRTLEQLGRINPLALEEFDALNQRHQFLAEQLADLRATRKDLQSLIEEVDERVQQVFAQAYADVERTFAQIFPRLFPGGEGRLVLTDPGDLLEAGVDIEARPAGKKVRRMSLLSGGERSLVSVAFLFSLFIARPSPFYILDEVEAALDDVNLSRLLGIYEELRKDSQLLVITHQKRTMEIADALYGVTMRGDGVTTVISQRLAG</sequence>
<dbReference type="AlphaFoldDB" id="A0A1H9PQ86"/>
<feature type="compositionally biased region" description="Basic and acidic residues" evidence="8">
    <location>
        <begin position="408"/>
        <end position="420"/>
    </location>
</feature>
<evidence type="ECO:0000256" key="1">
    <source>
        <dbReference type="ARBA" id="ARBA00004496"/>
    </source>
</evidence>
<dbReference type="Gene3D" id="3.40.50.300">
    <property type="entry name" value="P-loop containing nucleotide triphosphate hydrolases"/>
    <property type="match status" value="2"/>
</dbReference>
<dbReference type="Gene3D" id="3.30.70.1620">
    <property type="match status" value="1"/>
</dbReference>
<dbReference type="GO" id="GO:0003677">
    <property type="term" value="F:DNA binding"/>
    <property type="evidence" value="ECO:0007669"/>
    <property type="project" value="UniProtKB-UniRule"/>
</dbReference>
<dbReference type="InterPro" id="IPR036277">
    <property type="entry name" value="SMC_hinge_sf"/>
</dbReference>
<dbReference type="Pfam" id="PF06470">
    <property type="entry name" value="SMC_hinge"/>
    <property type="match status" value="1"/>
</dbReference>
<dbReference type="CDD" id="cd03278">
    <property type="entry name" value="ABC_SMC_barmotin"/>
    <property type="match status" value="1"/>
</dbReference>
<dbReference type="GO" id="GO:0005737">
    <property type="term" value="C:cytoplasm"/>
    <property type="evidence" value="ECO:0007669"/>
    <property type="project" value="UniProtKB-SubCell"/>
</dbReference>
<feature type="coiled-coil region" evidence="7">
    <location>
        <begin position="657"/>
        <end position="747"/>
    </location>
</feature>
<dbReference type="SUPFAM" id="SSF52540">
    <property type="entry name" value="P-loop containing nucleoside triphosphate hydrolases"/>
    <property type="match status" value="1"/>
</dbReference>
<dbReference type="InterPro" id="IPR003395">
    <property type="entry name" value="RecF/RecN/SMC_N"/>
</dbReference>
<feature type="region of interest" description="Disordered" evidence="8">
    <location>
        <begin position="250"/>
        <end position="326"/>
    </location>
</feature>
<keyword evidence="11" id="KW-1185">Reference proteome</keyword>
<evidence type="ECO:0000256" key="2">
    <source>
        <dbReference type="ARBA" id="ARBA00022490"/>
    </source>
</evidence>
<dbReference type="GO" id="GO:0007059">
    <property type="term" value="P:chromosome segregation"/>
    <property type="evidence" value="ECO:0007669"/>
    <property type="project" value="UniProtKB-UniRule"/>
</dbReference>
<comment type="subunit">
    <text evidence="7">Homodimer.</text>
</comment>
<gene>
    <name evidence="7" type="primary">smc</name>
    <name evidence="10" type="ORF">SAMN05443377_101198</name>
</gene>
<dbReference type="GO" id="GO:0007062">
    <property type="term" value="P:sister chromatid cohesion"/>
    <property type="evidence" value="ECO:0007669"/>
    <property type="project" value="InterPro"/>
</dbReference>
<keyword evidence="3 7" id="KW-0547">Nucleotide-binding</keyword>
<dbReference type="STRING" id="64702.SAMN05443377_101198"/>
<dbReference type="GO" id="GO:0006260">
    <property type="term" value="P:DNA replication"/>
    <property type="evidence" value="ECO:0007669"/>
    <property type="project" value="UniProtKB-UniRule"/>
</dbReference>
<keyword evidence="2 7" id="KW-0963">Cytoplasm</keyword>
<name>A0A1H9PQ86_9ACTN</name>
<accession>A0A1H9PQ86</accession>
<feature type="region of interest" description="Disordered" evidence="8">
    <location>
        <begin position="769"/>
        <end position="789"/>
    </location>
</feature>
<feature type="compositionally biased region" description="Basic and acidic residues" evidence="8">
    <location>
        <begin position="309"/>
        <end position="326"/>
    </location>
</feature>
<proteinExistence type="inferred from homology"/>
<dbReference type="GO" id="GO:0030261">
    <property type="term" value="P:chromosome condensation"/>
    <property type="evidence" value="ECO:0007669"/>
    <property type="project" value="InterPro"/>
</dbReference>
<dbReference type="EMBL" id="FOGZ01000001">
    <property type="protein sequence ID" value="SER50357.1"/>
    <property type="molecule type" value="Genomic_DNA"/>
</dbReference>
<keyword evidence="5 7" id="KW-0175">Coiled coil</keyword>
<comment type="similarity">
    <text evidence="7">Belongs to the SMC family.</text>
</comment>
<dbReference type="PIRSF" id="PIRSF005719">
    <property type="entry name" value="SMC"/>
    <property type="match status" value="1"/>
</dbReference>
<evidence type="ECO:0000256" key="5">
    <source>
        <dbReference type="ARBA" id="ARBA00023054"/>
    </source>
</evidence>
<comment type="subcellular location">
    <subcellularLocation>
        <location evidence="1 7">Cytoplasm</location>
    </subcellularLocation>
</comment>
<feature type="compositionally biased region" description="Low complexity" evidence="8">
    <location>
        <begin position="254"/>
        <end position="263"/>
    </location>
</feature>
<dbReference type="RefSeq" id="WP_091966744.1">
    <property type="nucleotide sequence ID" value="NZ_FOGZ01000001.1"/>
</dbReference>
<feature type="coiled-coil region" evidence="7">
    <location>
        <begin position="174"/>
        <end position="201"/>
    </location>
</feature>
<dbReference type="PANTHER" id="PTHR43977">
    <property type="entry name" value="STRUCTURAL MAINTENANCE OF CHROMOSOMES PROTEIN 3"/>
    <property type="match status" value="1"/>
</dbReference>
<dbReference type="Gene3D" id="1.20.1060.20">
    <property type="match status" value="1"/>
</dbReference>
<evidence type="ECO:0000256" key="7">
    <source>
        <dbReference type="HAMAP-Rule" id="MF_01894"/>
    </source>
</evidence>
<evidence type="ECO:0000313" key="10">
    <source>
        <dbReference type="EMBL" id="SER50357.1"/>
    </source>
</evidence>
<feature type="domain" description="SMC hinge" evidence="9">
    <location>
        <begin position="508"/>
        <end position="626"/>
    </location>
</feature>
<dbReference type="GO" id="GO:0005694">
    <property type="term" value="C:chromosome"/>
    <property type="evidence" value="ECO:0007669"/>
    <property type="project" value="InterPro"/>
</dbReference>